<dbReference type="InterPro" id="IPR039482">
    <property type="entry name" value="NYAP_N"/>
</dbReference>
<dbReference type="InterPro" id="IPR052838">
    <property type="entry name" value="Myosin-XVI"/>
</dbReference>
<feature type="region of interest" description="Disordered" evidence="7">
    <location>
        <begin position="1153"/>
        <end position="1233"/>
    </location>
</feature>
<dbReference type="InterPro" id="IPR036961">
    <property type="entry name" value="Kinesin_motor_dom_sf"/>
</dbReference>
<dbReference type="PROSITE" id="PS50297">
    <property type="entry name" value="ANK_REP_REGION"/>
    <property type="match status" value="2"/>
</dbReference>
<dbReference type="Ensembl" id="ENSSTUT00000021215.1">
    <property type="protein sequence ID" value="ENSSTUP00000020192.1"/>
    <property type="gene ID" value="ENSSTUG00000008926.1"/>
</dbReference>
<accession>A0A673XGW6</accession>
<name>A0A673XGW6_SALTR</name>
<dbReference type="PANTHER" id="PTHR47335:SF1">
    <property type="entry name" value="UNCONVENTIONAL MYOSIN-XVI"/>
    <property type="match status" value="1"/>
</dbReference>
<dbReference type="SMART" id="SM00015">
    <property type="entry name" value="IQ"/>
    <property type="match status" value="1"/>
</dbReference>
<feature type="compositionally biased region" description="Basic and acidic residues" evidence="7">
    <location>
        <begin position="1098"/>
        <end position="1108"/>
    </location>
</feature>
<gene>
    <name evidence="9" type="primary">MYO16</name>
    <name evidence="9" type="synonym">LOC115160538</name>
</gene>
<dbReference type="Proteomes" id="UP000472277">
    <property type="component" value="Chromosome 24"/>
</dbReference>
<feature type="region of interest" description="Disordered" evidence="7">
    <location>
        <begin position="1422"/>
        <end position="1561"/>
    </location>
</feature>
<dbReference type="InterPro" id="IPR036770">
    <property type="entry name" value="Ankyrin_rpt-contain_sf"/>
</dbReference>
<feature type="region of interest" description="Disordered" evidence="7">
    <location>
        <begin position="1098"/>
        <end position="1125"/>
    </location>
</feature>
<evidence type="ECO:0000256" key="4">
    <source>
        <dbReference type="ARBA" id="ARBA00023175"/>
    </source>
</evidence>
<dbReference type="Gene3D" id="1.20.5.4820">
    <property type="match status" value="1"/>
</dbReference>
<comment type="caution">
    <text evidence="6">Lacks conserved residue(s) required for the propagation of feature annotation.</text>
</comment>
<dbReference type="SMART" id="SM00248">
    <property type="entry name" value="ANK"/>
    <property type="match status" value="5"/>
</dbReference>
<reference evidence="9" key="1">
    <citation type="submission" date="2025-08" db="UniProtKB">
        <authorList>
            <consortium name="Ensembl"/>
        </authorList>
    </citation>
    <scope>IDENTIFICATION</scope>
</reference>
<evidence type="ECO:0000313" key="10">
    <source>
        <dbReference type="Proteomes" id="UP000472277"/>
    </source>
</evidence>
<dbReference type="SUPFAM" id="SSF52540">
    <property type="entry name" value="P-loop containing nucleoside triphosphate hydrolases"/>
    <property type="match status" value="1"/>
</dbReference>
<feature type="repeat" description="ANK" evidence="5">
    <location>
        <begin position="153"/>
        <end position="185"/>
    </location>
</feature>
<dbReference type="SUPFAM" id="SSF48403">
    <property type="entry name" value="Ankyrin repeat"/>
    <property type="match status" value="1"/>
</dbReference>
<feature type="compositionally biased region" description="Basic and acidic residues" evidence="7">
    <location>
        <begin position="1202"/>
        <end position="1215"/>
    </location>
</feature>
<evidence type="ECO:0000259" key="8">
    <source>
        <dbReference type="PROSITE" id="PS51456"/>
    </source>
</evidence>
<organism evidence="9 10">
    <name type="scientific">Salmo trutta</name>
    <name type="common">Brown trout</name>
    <dbReference type="NCBI Taxonomy" id="8032"/>
    <lineage>
        <taxon>Eukaryota</taxon>
        <taxon>Metazoa</taxon>
        <taxon>Chordata</taxon>
        <taxon>Craniata</taxon>
        <taxon>Vertebrata</taxon>
        <taxon>Euteleostomi</taxon>
        <taxon>Actinopterygii</taxon>
        <taxon>Neopterygii</taxon>
        <taxon>Teleostei</taxon>
        <taxon>Protacanthopterygii</taxon>
        <taxon>Salmoniformes</taxon>
        <taxon>Salmonidae</taxon>
        <taxon>Salmoninae</taxon>
        <taxon>Salmo</taxon>
    </lineage>
</organism>
<keyword evidence="3 6" id="KW-0518">Myosin</keyword>
<dbReference type="GO" id="GO:0019903">
    <property type="term" value="F:protein phosphatase binding"/>
    <property type="evidence" value="ECO:0007669"/>
    <property type="project" value="TreeGrafter"/>
</dbReference>
<dbReference type="PRINTS" id="PR00193">
    <property type="entry name" value="MYOSINHEAVY"/>
</dbReference>
<dbReference type="PROSITE" id="PS50088">
    <property type="entry name" value="ANK_REPEAT"/>
    <property type="match status" value="3"/>
</dbReference>
<evidence type="ECO:0000313" key="9">
    <source>
        <dbReference type="Ensembl" id="ENSSTUP00000020192.1"/>
    </source>
</evidence>
<dbReference type="Pfam" id="PF00063">
    <property type="entry name" value="Myosin_head"/>
    <property type="match status" value="1"/>
</dbReference>
<sequence length="1665" mass="184781">MLSHDIHYRPLQCCFQLCNVFRQNMEIDQCLLESLPIGQRQRLVRRMRCDQIRAYYEREKTLQKPGGGVKVKAPSTSHRKRHRIRFSLGDVIQDAIIRHDDKEVLCLLKEGADPNTPISSGGSLLHLCARHDNVFAAEVLIERGLNVNQQDEDLWTALHVACVCDHADMVLLLLLAGVNVLLQDVNGNIPLDYATEGTETSYIIRKHLEENGVDVPSMHTMRTQRPSTMLSDVRQLVSTMGSLNLRNDDGVTLLHIACASGYREVVSVLLEHGVDPQPSDNSYWTPLHLAAKYGQVLTVMSLYIPLSTPVRSIEGNKTFIQKQIIRLVIILPPAQPCRTPLSMPLSKRDSLLEKCAMFRELGGGLSRYPSQDNGLDGPTGPSKLEQVKLMPPAPNDDLASLSELTDSSLLYEMQKRFGNDQIYTYIGHILLLVNPNKDLPIYSTLVSQLYLSSSGRLCSSLPPHIFSSAERAYHMMLQERRPQCFILSGESGSGKTEACKHIVRHLAVRSSPKGFSLEPRMKHVNCILEAFGHASTPVNDNSSRFIKLLSLQYCDKRRTLLRARIYTYMLEKSRVVHLPSQQHNFNIFYLMAEGLSPEEKCALYLNNVLAHRSVPQQRPSSQSRDRLTAIKQALRALGFNKLEVDSVFMLLSAVLHVGDLCFTALTDAEIAYPSDLQLLERVSGMLQVCSDDLSSALTSDVQYFKGDVITRRHTVEMSENYRDQLAKAVYGRLFSFLVNNSNYYLQGQDQTLEIGILDIFGFEEFQRNGFEQLCVNMTNERVRLHVSEVLFQQEQAECLQEAIAMETLWSPSNQPAVLDFFFLKPQGLLSVMDEESQSLRPTEQTLYKRLQSHLDNTPTHGISLTTKDGNGNPPPIDQGPAFTVKHYTGQMAYDLTGTLVKNKDSLPQNLLLVLKSSESVLVQQLFKSKLTQTGSLVPAQARMALRGPKAALLLHRMSSHSSLSPAGHDTHFCHHEVYRDLVDTTLADKKKLSSEEKCRFVLQQCKLQGWQMSNSKVFLRYWQADQLNDRCHQLHRKIITCQKVIRGWLARQRVRHRLLSQPTEDCSIQRFLQGAEDQGLCTYDHLVIQNASDIARESNHQVVEKSGRNQDGSVNGGSRNIRHFRSSSVPIPLTIENLVHSSHGPSIRPALQQAAHTTEDGGGLASPRKQPPPKPKRDPSTRLSASYEAVSAGLTLGPPRETLSKPRPHSDDYTTMRKVPPPKPKRNPNTKLTGSYEEINAAGFNLLQLRPADVKLALLSRTGGLGGMGCLRGLMQRAASVDGPQGATLSLHHNQDEEDVYIEMVGAQDPPDTPEQGDTEAVYEEMKYFLPEEAGLPGKRAGLGGVSTTMEAQTSAAGGNSKPPHSKELGCDIPAPFPNLLTHRPPLLVFPPSPVTCSPASDESPLTPLEVKKLPVFESNLNYAGPDSPLSPQYYRQRADSSPSLSVLLPDKPTPPLTPPPPPPPTNTLPPPYRPPSHFPFPPESSILSLTRAASITGGGGLDSPKPSYPSSSHRAAGDKPPPYSPAKSNRPEPRRAHSCSSSPLLFNPANGRPLTSPQPALDELNTLFSSGRSLLKKTTTGRKMREGGESQCNTHTHTQMTFTSVNSFTHCLIHPLTMHTHTHLNQKTPELCLCMSLCVFVCVQQCVCACVCARVCARVCVAKL</sequence>
<feature type="repeat" description="ANK" evidence="5">
    <location>
        <begin position="120"/>
        <end position="152"/>
    </location>
</feature>
<dbReference type="OMA" id="GPRHFHC"/>
<dbReference type="GO" id="GO:0048471">
    <property type="term" value="C:perinuclear region of cytoplasm"/>
    <property type="evidence" value="ECO:0007669"/>
    <property type="project" value="TreeGrafter"/>
</dbReference>
<dbReference type="Pfam" id="PF15439">
    <property type="entry name" value="NYAP_N"/>
    <property type="match status" value="1"/>
</dbReference>
<keyword evidence="4 6" id="KW-0505">Motor protein</keyword>
<dbReference type="GO" id="GO:0051015">
    <property type="term" value="F:actin filament binding"/>
    <property type="evidence" value="ECO:0007669"/>
    <property type="project" value="TreeGrafter"/>
</dbReference>
<dbReference type="PROSITE" id="PS50096">
    <property type="entry name" value="IQ"/>
    <property type="match status" value="1"/>
</dbReference>
<feature type="compositionally biased region" description="Pro residues" evidence="7">
    <location>
        <begin position="1452"/>
        <end position="1483"/>
    </location>
</feature>
<dbReference type="PROSITE" id="PS51456">
    <property type="entry name" value="MYOSIN_MOTOR"/>
    <property type="match status" value="1"/>
</dbReference>
<dbReference type="InterPro" id="IPR027417">
    <property type="entry name" value="P-loop_NTPase"/>
</dbReference>
<keyword evidence="10" id="KW-1185">Reference proteome</keyword>
<evidence type="ECO:0000256" key="7">
    <source>
        <dbReference type="SAM" id="MobiDB-lite"/>
    </source>
</evidence>
<feature type="repeat" description="ANK" evidence="5">
    <location>
        <begin position="249"/>
        <end position="281"/>
    </location>
</feature>
<keyword evidence="2 6" id="KW-0067">ATP-binding</keyword>
<dbReference type="Gene3D" id="1.25.40.20">
    <property type="entry name" value="Ankyrin repeat-containing domain"/>
    <property type="match status" value="2"/>
</dbReference>
<dbReference type="GO" id="GO:0005524">
    <property type="term" value="F:ATP binding"/>
    <property type="evidence" value="ECO:0007669"/>
    <property type="project" value="UniProtKB-UniRule"/>
</dbReference>
<dbReference type="GO" id="GO:2000134">
    <property type="term" value="P:negative regulation of G1/S transition of mitotic cell cycle"/>
    <property type="evidence" value="ECO:0007669"/>
    <property type="project" value="TreeGrafter"/>
</dbReference>
<feature type="compositionally biased region" description="Low complexity" evidence="7">
    <location>
        <begin position="1441"/>
        <end position="1451"/>
    </location>
</feature>
<dbReference type="InterPro" id="IPR001609">
    <property type="entry name" value="Myosin_head_motor_dom-like"/>
</dbReference>
<keyword evidence="5" id="KW-0040">ANK repeat</keyword>
<evidence type="ECO:0000256" key="2">
    <source>
        <dbReference type="ARBA" id="ARBA00022840"/>
    </source>
</evidence>
<evidence type="ECO:0000256" key="6">
    <source>
        <dbReference type="PROSITE-ProRule" id="PRU00782"/>
    </source>
</evidence>
<dbReference type="Pfam" id="PF12796">
    <property type="entry name" value="Ank_2"/>
    <property type="match status" value="2"/>
</dbReference>
<protein>
    <submittedName>
        <fullName evidence="9">Myosin XVI</fullName>
    </submittedName>
</protein>
<keyword evidence="6" id="KW-0009">Actin-binding</keyword>
<comment type="similarity">
    <text evidence="6">Belongs to the TRAFAC class myosin-kinesin ATPase superfamily. Myosin family.</text>
</comment>
<dbReference type="GO" id="GO:0043491">
    <property type="term" value="P:phosphatidylinositol 3-kinase/protein kinase B signal transduction"/>
    <property type="evidence" value="ECO:0007669"/>
    <property type="project" value="TreeGrafter"/>
</dbReference>
<keyword evidence="1 6" id="KW-0547">Nucleotide-binding</keyword>
<dbReference type="GO" id="GO:0016459">
    <property type="term" value="C:myosin complex"/>
    <property type="evidence" value="ECO:0007669"/>
    <property type="project" value="UniProtKB-KW"/>
</dbReference>
<evidence type="ECO:0000256" key="3">
    <source>
        <dbReference type="ARBA" id="ARBA00023123"/>
    </source>
</evidence>
<feature type="binding site" evidence="6">
    <location>
        <begin position="489"/>
        <end position="496"/>
    </location>
    <ligand>
        <name>ATP</name>
        <dbReference type="ChEBI" id="CHEBI:30616"/>
    </ligand>
</feature>
<dbReference type="GO" id="GO:0048812">
    <property type="term" value="P:neuron projection morphogenesis"/>
    <property type="evidence" value="ECO:0007669"/>
    <property type="project" value="TreeGrafter"/>
</dbReference>
<dbReference type="Gene3D" id="1.20.120.720">
    <property type="entry name" value="Myosin VI head, motor domain, U50 subdomain"/>
    <property type="match status" value="1"/>
</dbReference>
<dbReference type="InterPro" id="IPR002110">
    <property type="entry name" value="Ankyrin_rpt"/>
</dbReference>
<dbReference type="GO" id="GO:0005654">
    <property type="term" value="C:nucleoplasm"/>
    <property type="evidence" value="ECO:0007669"/>
    <property type="project" value="TreeGrafter"/>
</dbReference>
<dbReference type="SMART" id="SM00242">
    <property type="entry name" value="MYSc"/>
    <property type="match status" value="1"/>
</dbReference>
<evidence type="ECO:0000256" key="1">
    <source>
        <dbReference type="ARBA" id="ARBA00022741"/>
    </source>
</evidence>
<dbReference type="GeneTree" id="ENSGT00940000158920"/>
<feature type="compositionally biased region" description="Polar residues" evidence="7">
    <location>
        <begin position="1109"/>
        <end position="1118"/>
    </location>
</feature>
<proteinExistence type="inferred from homology"/>
<dbReference type="Gene3D" id="1.20.58.530">
    <property type="match status" value="1"/>
</dbReference>
<dbReference type="InterPro" id="IPR000048">
    <property type="entry name" value="IQ_motif_EF-hand-BS"/>
</dbReference>
<dbReference type="PANTHER" id="PTHR47335">
    <property type="entry name" value="UNCONVENTIONAL MYOSIN-XVI"/>
    <property type="match status" value="1"/>
</dbReference>
<dbReference type="GO" id="GO:0003774">
    <property type="term" value="F:cytoskeletal motor activity"/>
    <property type="evidence" value="ECO:0007669"/>
    <property type="project" value="UniProtKB-UniRule"/>
</dbReference>
<reference evidence="9" key="2">
    <citation type="submission" date="2025-09" db="UniProtKB">
        <authorList>
            <consortium name="Ensembl"/>
        </authorList>
    </citation>
    <scope>IDENTIFICATION</scope>
</reference>
<dbReference type="Gene3D" id="1.10.10.820">
    <property type="match status" value="1"/>
</dbReference>
<feature type="domain" description="Myosin motor" evidence="8">
    <location>
        <begin position="393"/>
        <end position="951"/>
    </location>
</feature>
<evidence type="ECO:0000256" key="5">
    <source>
        <dbReference type="PROSITE-ProRule" id="PRU00023"/>
    </source>
</evidence>
<dbReference type="Gene3D" id="3.40.850.10">
    <property type="entry name" value="Kinesin motor domain"/>
    <property type="match status" value="1"/>
</dbReference>
<dbReference type="InParanoid" id="A0A673XGW6"/>